<dbReference type="PANTHER" id="PTHR33371">
    <property type="entry name" value="INTERMEMBRANE PHOSPHOLIPID TRANSPORT SYSTEM BINDING PROTEIN MLAD-RELATED"/>
    <property type="match status" value="1"/>
</dbReference>
<feature type="region of interest" description="Disordered" evidence="1">
    <location>
        <begin position="505"/>
        <end position="547"/>
    </location>
</feature>
<dbReference type="GO" id="GO:0051701">
    <property type="term" value="P:biological process involved in interaction with host"/>
    <property type="evidence" value="ECO:0007669"/>
    <property type="project" value="TreeGrafter"/>
</dbReference>
<evidence type="ECO:0000256" key="1">
    <source>
        <dbReference type="SAM" id="MobiDB-lite"/>
    </source>
</evidence>
<dbReference type="RefSeq" id="WP_007578377.1">
    <property type="nucleotide sequence ID" value="NZ_AGUD01000296.1"/>
</dbReference>
<keyword evidence="2" id="KW-0812">Transmembrane</keyword>
<dbReference type="AlphaFoldDB" id="H0EAN0"/>
<evidence type="ECO:0000313" key="4">
    <source>
        <dbReference type="EMBL" id="EHN09264.1"/>
    </source>
</evidence>
<organism evidence="4 5">
    <name type="scientific">Patulibacter medicamentivorans</name>
    <dbReference type="NCBI Taxonomy" id="1097667"/>
    <lineage>
        <taxon>Bacteria</taxon>
        <taxon>Bacillati</taxon>
        <taxon>Actinomycetota</taxon>
        <taxon>Thermoleophilia</taxon>
        <taxon>Solirubrobacterales</taxon>
        <taxon>Patulibacteraceae</taxon>
        <taxon>Patulibacter</taxon>
    </lineage>
</organism>
<dbReference type="Pfam" id="PF02470">
    <property type="entry name" value="MlaD"/>
    <property type="match status" value="1"/>
</dbReference>
<reference evidence="4 5" key="1">
    <citation type="journal article" date="2013" name="Biodegradation">
        <title>Quantitative proteomic analysis of ibuprofen-degrading Patulibacter sp. strain I11.</title>
        <authorList>
            <person name="Almeida B."/>
            <person name="Kjeldal H."/>
            <person name="Lolas I."/>
            <person name="Knudsen A.D."/>
            <person name="Carvalho G."/>
            <person name="Nielsen K.L."/>
            <person name="Barreto Crespo M.T."/>
            <person name="Stensballe A."/>
            <person name="Nielsen J.L."/>
        </authorList>
    </citation>
    <scope>NUCLEOTIDE SEQUENCE [LARGE SCALE GENOMIC DNA]</scope>
    <source>
        <strain evidence="4 5">I11</strain>
    </source>
</reference>
<accession>H0EAN0</accession>
<feature type="transmembrane region" description="Helical" evidence="2">
    <location>
        <begin position="21"/>
        <end position="40"/>
    </location>
</feature>
<dbReference type="GO" id="GO:0004467">
    <property type="term" value="F:long-chain fatty acid-CoA ligase activity"/>
    <property type="evidence" value="ECO:0007669"/>
    <property type="project" value="UniProtKB-EC"/>
</dbReference>
<evidence type="ECO:0000259" key="3">
    <source>
        <dbReference type="Pfam" id="PF02470"/>
    </source>
</evidence>
<feature type="compositionally biased region" description="Low complexity" evidence="1">
    <location>
        <begin position="517"/>
        <end position="547"/>
    </location>
</feature>
<dbReference type="PANTHER" id="PTHR33371:SF19">
    <property type="entry name" value="MCE-FAMILY PROTEIN MCE4A"/>
    <property type="match status" value="1"/>
</dbReference>
<dbReference type="InterPro" id="IPR052336">
    <property type="entry name" value="MlaD_Phospholipid_Transporter"/>
</dbReference>
<keyword evidence="4" id="KW-0436">Ligase</keyword>
<keyword evidence="2" id="KW-1133">Transmembrane helix</keyword>
<dbReference type="EMBL" id="AGUD01000296">
    <property type="protein sequence ID" value="EHN09264.1"/>
    <property type="molecule type" value="Genomic_DNA"/>
</dbReference>
<proteinExistence type="predicted"/>
<keyword evidence="5" id="KW-1185">Reference proteome</keyword>
<keyword evidence="2" id="KW-0472">Membrane</keyword>
<dbReference type="EC" id="6.2.1.3" evidence="4"/>
<evidence type="ECO:0000313" key="5">
    <source>
        <dbReference type="Proteomes" id="UP000005143"/>
    </source>
</evidence>
<protein>
    <submittedName>
        <fullName evidence="4">Long-chain-fatty-acid--CoA ligase</fullName>
        <ecNumber evidence="4">6.2.1.3</ecNumber>
    </submittedName>
</protein>
<sequence>MSRRGRKPVHQRSVGQIVRSNVRWGLATVLFALAVVYLVFGGPLPGGGAREVHVVTRDAGALRVGPATKVRIGGVDVGSVSDIKAVEDHPGLSEITVELKDDTPVIRRDATVKIRPRLFLEGNFFLDINPGSPGAPPLGDNPIPPGATTIHVAFDEVFSAFDGNARDNFKQALKGFGESLKNGGGESLGELIRASPPALGDFAVVSEATRGERPGDLRRLVRSTGDLLHVFDQHEASLRGVLHDGRRTFQAFADSQADLRATFAELDRTTARAMPALAKLNAVIPEARALVRDARPLVRRLPATLDLANPALNALLSLARSGKVQGLLAELRPTLRSLSVTADPLGTVMDDLRPVSTCLWKNALPVLNAPVPDGALSTGMPVYRELLSSLIGLGSSTSNFDANGPWTRYIVGLGNQLLSFGGGSRDLQARADQPIAGSTPTPVSPPPFRGDVPCESQPVPSLRATPHAYVGKQTTDPIDRGKLSSTMESLLRTAKSMTPAKIKQLEQQLQSTLGDPAAKADGASGAATGASDASQASQAAAQQGVGR</sequence>
<feature type="region of interest" description="Disordered" evidence="1">
    <location>
        <begin position="433"/>
        <end position="484"/>
    </location>
</feature>
<dbReference type="GO" id="GO:0005576">
    <property type="term" value="C:extracellular region"/>
    <property type="evidence" value="ECO:0007669"/>
    <property type="project" value="TreeGrafter"/>
</dbReference>
<dbReference type="InterPro" id="IPR003399">
    <property type="entry name" value="Mce/MlaD"/>
</dbReference>
<gene>
    <name evidence="4" type="ORF">PAI11_39040</name>
</gene>
<evidence type="ECO:0000256" key="2">
    <source>
        <dbReference type="SAM" id="Phobius"/>
    </source>
</evidence>
<comment type="caution">
    <text evidence="4">The sequence shown here is derived from an EMBL/GenBank/DDBJ whole genome shotgun (WGS) entry which is preliminary data.</text>
</comment>
<name>H0EAN0_9ACTN</name>
<feature type="domain" description="Mce/MlaD" evidence="3">
    <location>
        <begin position="50"/>
        <end position="131"/>
    </location>
</feature>
<dbReference type="OrthoDB" id="5241191at2"/>
<dbReference type="Proteomes" id="UP000005143">
    <property type="component" value="Unassembled WGS sequence"/>
</dbReference>